<sequence>DAKQLEKKMELHTHQGIFYLT</sequence>
<protein>
    <submittedName>
        <fullName evidence="1">Uncharacterized protein</fullName>
    </submittedName>
</protein>
<proteinExistence type="predicted"/>
<gene>
    <name evidence="1" type="ORF">METZ01_LOCUS366754</name>
</gene>
<dbReference type="EMBL" id="UINC01131909">
    <property type="protein sequence ID" value="SVD13900.1"/>
    <property type="molecule type" value="Genomic_DNA"/>
</dbReference>
<reference evidence="1" key="1">
    <citation type="submission" date="2018-05" db="EMBL/GenBank/DDBJ databases">
        <authorList>
            <person name="Lanie J.A."/>
            <person name="Ng W.-L."/>
            <person name="Kazmierczak K.M."/>
            <person name="Andrzejewski T.M."/>
            <person name="Davidsen T.M."/>
            <person name="Wayne K.J."/>
            <person name="Tettelin H."/>
            <person name="Glass J.I."/>
            <person name="Rusch D."/>
            <person name="Podicherti R."/>
            <person name="Tsui H.-C.T."/>
            <person name="Winkler M.E."/>
        </authorList>
    </citation>
    <scope>NUCLEOTIDE SEQUENCE</scope>
</reference>
<evidence type="ECO:0000313" key="1">
    <source>
        <dbReference type="EMBL" id="SVD13900.1"/>
    </source>
</evidence>
<accession>A0A382SVD5</accession>
<feature type="non-terminal residue" evidence="1">
    <location>
        <position position="1"/>
    </location>
</feature>
<dbReference type="AlphaFoldDB" id="A0A382SVD5"/>
<name>A0A382SVD5_9ZZZZ</name>
<organism evidence="1">
    <name type="scientific">marine metagenome</name>
    <dbReference type="NCBI Taxonomy" id="408172"/>
    <lineage>
        <taxon>unclassified sequences</taxon>
        <taxon>metagenomes</taxon>
        <taxon>ecological metagenomes</taxon>
    </lineage>
</organism>